<dbReference type="RefSeq" id="WP_091687792.1">
    <property type="nucleotide sequence ID" value="NZ_BAABFM010000005.1"/>
</dbReference>
<dbReference type="EMBL" id="FOWD01000033">
    <property type="protein sequence ID" value="SFO50384.1"/>
    <property type="molecule type" value="Genomic_DNA"/>
</dbReference>
<keyword evidence="1" id="KW-0472">Membrane</keyword>
<keyword evidence="1" id="KW-1133">Transmembrane helix</keyword>
<sequence length="134" mass="15250">MKKKAITSDSVYAIISLISLIYINYYQNALYYKPTAKHSILFDKIYEYIATPCFYFFITAFITAILLNIVNINMSKTLRKVLTYVVGLASILYIVFIIVSSIKVINLSPIGFNHIYSVIFIILGCLFALASHKN</sequence>
<gene>
    <name evidence="2" type="ORF">SAMN04489757_1333</name>
</gene>
<name>A0A1I5HPZ1_9FIRM</name>
<feature type="transmembrane region" description="Helical" evidence="1">
    <location>
        <begin position="45"/>
        <end position="69"/>
    </location>
</feature>
<dbReference type="STRING" id="1527.SAMN04489757_1333"/>
<feature type="transmembrane region" description="Helical" evidence="1">
    <location>
        <begin position="7"/>
        <end position="25"/>
    </location>
</feature>
<protein>
    <submittedName>
        <fullName evidence="2">Uncharacterized protein</fullName>
    </submittedName>
</protein>
<evidence type="ECO:0000256" key="1">
    <source>
        <dbReference type="SAM" id="Phobius"/>
    </source>
</evidence>
<reference evidence="2 3" key="1">
    <citation type="submission" date="2016-10" db="EMBL/GenBank/DDBJ databases">
        <authorList>
            <person name="de Groot N.N."/>
        </authorList>
    </citation>
    <scope>NUCLEOTIDE SEQUENCE [LARGE SCALE GENOMIC DNA]</scope>
    <source>
        <strain evidence="2 3">DSM 1283</strain>
    </source>
</reference>
<evidence type="ECO:0000313" key="2">
    <source>
        <dbReference type="EMBL" id="SFO50384.1"/>
    </source>
</evidence>
<feature type="transmembrane region" description="Helical" evidence="1">
    <location>
        <begin position="81"/>
        <end position="102"/>
    </location>
</feature>
<evidence type="ECO:0000313" key="3">
    <source>
        <dbReference type="Proteomes" id="UP000198806"/>
    </source>
</evidence>
<feature type="transmembrane region" description="Helical" evidence="1">
    <location>
        <begin position="114"/>
        <end position="131"/>
    </location>
</feature>
<dbReference type="Proteomes" id="UP000198806">
    <property type="component" value="Unassembled WGS sequence"/>
</dbReference>
<keyword evidence="1" id="KW-0812">Transmembrane</keyword>
<accession>A0A1I5HPZ1</accession>
<keyword evidence="3" id="KW-1185">Reference proteome</keyword>
<organism evidence="2 3">
    <name type="scientific">Anaerocolumna aminovalerica</name>
    <dbReference type="NCBI Taxonomy" id="1527"/>
    <lineage>
        <taxon>Bacteria</taxon>
        <taxon>Bacillati</taxon>
        <taxon>Bacillota</taxon>
        <taxon>Clostridia</taxon>
        <taxon>Lachnospirales</taxon>
        <taxon>Lachnospiraceae</taxon>
        <taxon>Anaerocolumna</taxon>
    </lineage>
</organism>
<dbReference type="AlphaFoldDB" id="A0A1I5HPZ1"/>
<proteinExistence type="predicted"/>